<dbReference type="FunCoup" id="E3M2C7">
    <property type="interactions" value="303"/>
</dbReference>
<evidence type="ECO:0000256" key="6">
    <source>
        <dbReference type="PIRSR" id="PIRSR002419-1"/>
    </source>
</evidence>
<dbReference type="SUPFAM" id="SSF48652">
    <property type="entry name" value="Tetraspanin"/>
    <property type="match status" value="1"/>
</dbReference>
<dbReference type="InterPro" id="IPR018503">
    <property type="entry name" value="Tetraspanin_CS"/>
</dbReference>
<dbReference type="InterPro" id="IPR000301">
    <property type="entry name" value="Tetraspanin_animals"/>
</dbReference>
<sequence length="253" mass="27903">MVQGCGNKCVKYFFWIINLLFFILGAVVVGLSIWMLVDKNSLATVASTVKVDLSQVLNQVNIQQLNTFLYVAIAIGGALLILGFFGCCGSCCESICAISVYFILVLILFVVEIVAIVLYFVNKTKLQQGFVTIWRDELVSKYTTQQQIHQVLDQIQSSVSFATSSQPYIIIRLFLQCCGAAGCSDYVQYGAFPTSCQCATIQQPGCATLLWTAFENNLIYVAFVGIIILFVEILAMIFSCIIIGAVREKRAQA</sequence>
<dbReference type="PROSITE" id="PS00421">
    <property type="entry name" value="TM4_1"/>
    <property type="match status" value="1"/>
</dbReference>
<comment type="similarity">
    <text evidence="2 7">Belongs to the tetraspanin (TM4SF) family.</text>
</comment>
<dbReference type="InterPro" id="IPR008952">
    <property type="entry name" value="Tetraspanin_EC2_sf"/>
</dbReference>
<keyword evidence="5 7" id="KW-0472">Membrane</keyword>
<dbReference type="GO" id="GO:0005886">
    <property type="term" value="C:plasma membrane"/>
    <property type="evidence" value="ECO:0007669"/>
    <property type="project" value="TreeGrafter"/>
</dbReference>
<dbReference type="OMA" id="IWMLVDK"/>
<evidence type="ECO:0000256" key="2">
    <source>
        <dbReference type="ARBA" id="ARBA00006840"/>
    </source>
</evidence>
<evidence type="ECO:0000256" key="1">
    <source>
        <dbReference type="ARBA" id="ARBA00004141"/>
    </source>
</evidence>
<keyword evidence="4 7" id="KW-1133">Transmembrane helix</keyword>
<evidence type="ECO:0000313" key="9">
    <source>
        <dbReference type="Proteomes" id="UP000008281"/>
    </source>
</evidence>
<feature type="transmembrane region" description="Helical" evidence="7">
    <location>
        <begin position="12"/>
        <end position="37"/>
    </location>
</feature>
<evidence type="ECO:0000256" key="4">
    <source>
        <dbReference type="ARBA" id="ARBA00022989"/>
    </source>
</evidence>
<dbReference type="HOGENOM" id="CLU_055524_4_2_1"/>
<feature type="transmembrane region" description="Helical" evidence="7">
    <location>
        <begin position="67"/>
        <end position="88"/>
    </location>
</feature>
<keyword evidence="3 7" id="KW-0812">Transmembrane</keyword>
<dbReference type="Proteomes" id="UP000008281">
    <property type="component" value="Unassembled WGS sequence"/>
</dbReference>
<feature type="disulfide bond" evidence="6">
    <location>
        <begin position="177"/>
        <end position="206"/>
    </location>
</feature>
<evidence type="ECO:0000313" key="8">
    <source>
        <dbReference type="EMBL" id="EFO89815.1"/>
    </source>
</evidence>
<gene>
    <name evidence="8" type="ORF">CRE_07539</name>
</gene>
<dbReference type="PRINTS" id="PR00259">
    <property type="entry name" value="TMFOUR"/>
</dbReference>
<dbReference type="eggNOG" id="KOG3882">
    <property type="taxonomic scope" value="Eukaryota"/>
</dbReference>
<dbReference type="AlphaFoldDB" id="E3M2C7"/>
<dbReference type="CDD" id="cd03127">
    <property type="entry name" value="tetraspanin_LEL"/>
    <property type="match status" value="1"/>
</dbReference>
<dbReference type="PANTHER" id="PTHR19282:SF534">
    <property type="entry name" value="TETRASPANIN FAMILY-RELATED"/>
    <property type="match status" value="1"/>
</dbReference>
<dbReference type="InParanoid" id="E3M2C7"/>
<keyword evidence="9" id="KW-1185">Reference proteome</keyword>
<dbReference type="PANTHER" id="PTHR19282">
    <property type="entry name" value="TETRASPANIN"/>
    <property type="match status" value="1"/>
</dbReference>
<dbReference type="EMBL" id="DS268422">
    <property type="protein sequence ID" value="EFO89815.1"/>
    <property type="molecule type" value="Genomic_DNA"/>
</dbReference>
<protein>
    <recommendedName>
        <fullName evidence="7">Tetraspanin</fullName>
    </recommendedName>
</protein>
<dbReference type="PIRSF" id="PIRSF002419">
    <property type="entry name" value="Tetraspanin"/>
    <property type="match status" value="1"/>
</dbReference>
<feature type="transmembrane region" description="Helical" evidence="7">
    <location>
        <begin position="100"/>
        <end position="121"/>
    </location>
</feature>
<evidence type="ECO:0000256" key="5">
    <source>
        <dbReference type="ARBA" id="ARBA00023136"/>
    </source>
</evidence>
<dbReference type="STRING" id="31234.E3M2C7"/>
<accession>E3M2C7</accession>
<evidence type="ECO:0000256" key="3">
    <source>
        <dbReference type="ARBA" id="ARBA00022692"/>
    </source>
</evidence>
<dbReference type="Pfam" id="PF00335">
    <property type="entry name" value="Tetraspanin"/>
    <property type="match status" value="1"/>
</dbReference>
<evidence type="ECO:0000256" key="7">
    <source>
        <dbReference type="RuleBase" id="RU361218"/>
    </source>
</evidence>
<comment type="subcellular location">
    <subcellularLocation>
        <location evidence="1 7">Membrane</location>
        <topology evidence="1 7">Multi-pass membrane protein</topology>
    </subcellularLocation>
</comment>
<feature type="transmembrane region" description="Helical" evidence="7">
    <location>
        <begin position="218"/>
        <end position="246"/>
    </location>
</feature>
<organism evidence="9">
    <name type="scientific">Caenorhabditis remanei</name>
    <name type="common">Caenorhabditis vulgaris</name>
    <dbReference type="NCBI Taxonomy" id="31234"/>
    <lineage>
        <taxon>Eukaryota</taxon>
        <taxon>Metazoa</taxon>
        <taxon>Ecdysozoa</taxon>
        <taxon>Nematoda</taxon>
        <taxon>Chromadorea</taxon>
        <taxon>Rhabditida</taxon>
        <taxon>Rhabditina</taxon>
        <taxon>Rhabditomorpha</taxon>
        <taxon>Rhabditoidea</taxon>
        <taxon>Rhabditidae</taxon>
        <taxon>Peloderinae</taxon>
        <taxon>Caenorhabditis</taxon>
    </lineage>
</organism>
<reference evidence="8" key="1">
    <citation type="submission" date="2007-07" db="EMBL/GenBank/DDBJ databases">
        <title>PCAP assembly of the Caenorhabditis remanei genome.</title>
        <authorList>
            <consortium name="The Caenorhabditis remanei Sequencing Consortium"/>
            <person name="Wilson R.K."/>
        </authorList>
    </citation>
    <scope>NUCLEOTIDE SEQUENCE [LARGE SCALE GENOMIC DNA]</scope>
    <source>
        <strain evidence="8">PB4641</strain>
    </source>
</reference>
<proteinExistence type="inferred from homology"/>
<dbReference type="InterPro" id="IPR018499">
    <property type="entry name" value="Tetraspanin/Peripherin"/>
</dbReference>
<name>E3M2C7_CAERE</name>
<keyword evidence="6" id="KW-1015">Disulfide bond</keyword>
<feature type="disulfide bond" evidence="6">
    <location>
        <begin position="178"/>
        <end position="196"/>
    </location>
</feature>
<dbReference type="OrthoDB" id="5870230at2759"/>